<evidence type="ECO:0000256" key="1">
    <source>
        <dbReference type="ARBA" id="ARBA00010479"/>
    </source>
</evidence>
<organism evidence="6 7">
    <name type="scientific">Rosa chinensis</name>
    <name type="common">China rose</name>
    <dbReference type="NCBI Taxonomy" id="74649"/>
    <lineage>
        <taxon>Eukaryota</taxon>
        <taxon>Viridiplantae</taxon>
        <taxon>Streptophyta</taxon>
        <taxon>Embryophyta</taxon>
        <taxon>Tracheophyta</taxon>
        <taxon>Spermatophyta</taxon>
        <taxon>Magnoliopsida</taxon>
        <taxon>eudicotyledons</taxon>
        <taxon>Gunneridae</taxon>
        <taxon>Pentapetalae</taxon>
        <taxon>rosids</taxon>
        <taxon>fabids</taxon>
        <taxon>Rosales</taxon>
        <taxon>Rosaceae</taxon>
        <taxon>Rosoideae</taxon>
        <taxon>Rosoideae incertae sedis</taxon>
        <taxon>Rosa</taxon>
    </lineage>
</organism>
<evidence type="ECO:0000313" key="7">
    <source>
        <dbReference type="Proteomes" id="UP000238479"/>
    </source>
</evidence>
<dbReference type="GO" id="GO:0051016">
    <property type="term" value="P:barbed-end actin filament capping"/>
    <property type="evidence" value="ECO:0007669"/>
    <property type="project" value="UniProtKB-UniRule"/>
</dbReference>
<dbReference type="Proteomes" id="UP000238479">
    <property type="component" value="Chromosome 1"/>
</dbReference>
<dbReference type="PANTHER" id="PTHR10653">
    <property type="entry name" value="F-ACTIN-CAPPING PROTEIN SUBUNIT ALPHA"/>
    <property type="match status" value="1"/>
</dbReference>
<evidence type="ECO:0000313" key="6">
    <source>
        <dbReference type="EMBL" id="PRQ55224.1"/>
    </source>
</evidence>
<dbReference type="PANTHER" id="PTHR10653:SF0">
    <property type="entry name" value="F-ACTIN-CAPPING PROTEIN SUBUNIT ALPHA"/>
    <property type="match status" value="1"/>
</dbReference>
<proteinExistence type="inferred from homology"/>
<dbReference type="InterPro" id="IPR037282">
    <property type="entry name" value="CapZ_alpha/beta"/>
</dbReference>
<feature type="signal peptide" evidence="5">
    <location>
        <begin position="1"/>
        <end position="16"/>
    </location>
</feature>
<keyword evidence="7" id="KW-1185">Reference proteome</keyword>
<protein>
    <recommendedName>
        <fullName evidence="4">F-actin-capping protein subunit alpha</fullName>
    </recommendedName>
</protein>
<dbReference type="EMBL" id="PDCK01000039">
    <property type="protein sequence ID" value="PRQ55224.1"/>
    <property type="molecule type" value="Genomic_DNA"/>
</dbReference>
<dbReference type="STRING" id="74649.A0A2P6S974"/>
<evidence type="ECO:0000256" key="2">
    <source>
        <dbReference type="ARBA" id="ARBA00022467"/>
    </source>
</evidence>
<dbReference type="GO" id="GO:0030863">
    <property type="term" value="C:cortical cytoskeleton"/>
    <property type="evidence" value="ECO:0007669"/>
    <property type="project" value="TreeGrafter"/>
</dbReference>
<keyword evidence="2 4" id="KW-0117">Actin capping</keyword>
<comment type="function">
    <text evidence="4">F-actin-capping proteins bind in a Ca(2+)-independent manner to the fast growing ends of actin filaments (barbed end) thereby blocking the exchange of subunits at these ends. Unlike other capping proteins (such as gelsolin and severin), these proteins do not sever actin filaments.</text>
</comment>
<sequence length="178" mass="20170">MFLCIWVGLCNSLLFCFRCALDGEILRYVGEAYPKGVCSVYCGNGKDAEGPGSDFELVVVISVARHSPQNFWLWSIEFKDEVQMLELKGKLQVGAHYFEKGNVQLDAKHECKDSTIFQSSEDSAITIGNIIRQHEAEYLASLEDLRRKLPVTRTLFPWQNTLQFSLTRDITKELGIGK</sequence>
<evidence type="ECO:0000256" key="4">
    <source>
        <dbReference type="RuleBase" id="RU365077"/>
    </source>
</evidence>
<name>A0A2P6S974_ROSCH</name>
<dbReference type="GO" id="GO:0030036">
    <property type="term" value="P:actin cytoskeleton organization"/>
    <property type="evidence" value="ECO:0007669"/>
    <property type="project" value="TreeGrafter"/>
</dbReference>
<dbReference type="SUPFAM" id="SSF90096">
    <property type="entry name" value="Subunits of heterodimeric actin filament capping protein Capz"/>
    <property type="match status" value="1"/>
</dbReference>
<dbReference type="InterPro" id="IPR002189">
    <property type="entry name" value="CapZ_alpha"/>
</dbReference>
<keyword evidence="5" id="KW-0732">Signal</keyword>
<gene>
    <name evidence="6" type="ORF">RchiOBHm_Chr1g0322221</name>
</gene>
<dbReference type="FunFam" id="3.90.1150.210:FF:000003">
    <property type="entry name" value="F-actin-capping protein subunit alpha"/>
    <property type="match status" value="1"/>
</dbReference>
<dbReference type="Gramene" id="PRQ55224">
    <property type="protein sequence ID" value="PRQ55224"/>
    <property type="gene ID" value="RchiOBHm_Chr1g0322221"/>
</dbReference>
<evidence type="ECO:0000256" key="5">
    <source>
        <dbReference type="SAM" id="SignalP"/>
    </source>
</evidence>
<dbReference type="Gene3D" id="3.90.1150.210">
    <property type="entry name" value="F-actin capping protein, beta subunit"/>
    <property type="match status" value="1"/>
</dbReference>
<dbReference type="GO" id="GO:0008290">
    <property type="term" value="C:F-actin capping protein complex"/>
    <property type="evidence" value="ECO:0007669"/>
    <property type="project" value="UniProtKB-UniRule"/>
</dbReference>
<dbReference type="InterPro" id="IPR042276">
    <property type="entry name" value="CapZ_alpha/beta_2"/>
</dbReference>
<dbReference type="Pfam" id="PF01267">
    <property type="entry name" value="F-actin_cap_A"/>
    <property type="match status" value="1"/>
</dbReference>
<keyword evidence="3 4" id="KW-0009">Actin-binding</keyword>
<reference evidence="6 7" key="1">
    <citation type="journal article" date="2018" name="Nat. Genet.">
        <title>The Rosa genome provides new insights in the design of modern roses.</title>
        <authorList>
            <person name="Bendahmane M."/>
        </authorList>
    </citation>
    <scope>NUCLEOTIDE SEQUENCE [LARGE SCALE GENOMIC DNA]</scope>
    <source>
        <strain evidence="7">cv. Old Blush</strain>
    </source>
</reference>
<dbReference type="AlphaFoldDB" id="A0A2P6S974"/>
<comment type="subunit">
    <text evidence="4">Heterodimer of an alpha and a beta subunit.</text>
</comment>
<evidence type="ECO:0000256" key="3">
    <source>
        <dbReference type="ARBA" id="ARBA00023203"/>
    </source>
</evidence>
<comment type="similarity">
    <text evidence="1 4">Belongs to the F-actin-capping protein alpha subunit family.</text>
</comment>
<comment type="caution">
    <text evidence="6">The sequence shown here is derived from an EMBL/GenBank/DDBJ whole genome shotgun (WGS) entry which is preliminary data.</text>
</comment>
<feature type="chain" id="PRO_5015153068" description="F-actin-capping protein subunit alpha" evidence="5">
    <location>
        <begin position="17"/>
        <end position="178"/>
    </location>
</feature>
<accession>A0A2P6S974</accession>
<dbReference type="GO" id="GO:0051015">
    <property type="term" value="F:actin filament binding"/>
    <property type="evidence" value="ECO:0007669"/>
    <property type="project" value="TreeGrafter"/>
</dbReference>